<feature type="domain" description="GST N-terminal" evidence="1">
    <location>
        <begin position="8"/>
        <end position="68"/>
    </location>
</feature>
<evidence type="ECO:0000259" key="1">
    <source>
        <dbReference type="PROSITE" id="PS50404"/>
    </source>
</evidence>
<dbReference type="GO" id="GO:0004364">
    <property type="term" value="F:glutathione transferase activity"/>
    <property type="evidence" value="ECO:0007669"/>
    <property type="project" value="UniProtKB-EC"/>
</dbReference>
<name>A0A2I0BFS6_9ASPA</name>
<dbReference type="Gene3D" id="3.40.30.10">
    <property type="entry name" value="Glutaredoxin"/>
    <property type="match status" value="1"/>
</dbReference>
<dbReference type="SUPFAM" id="SSF52833">
    <property type="entry name" value="Thioredoxin-like"/>
    <property type="match status" value="1"/>
</dbReference>
<sequence>MMEELKQKEVIVYGYWGNTNSATVRNALKLKRVPYEYVEEDMDNLSRTALELNPVLKTIPVLIVDGRP</sequence>
<dbReference type="Proteomes" id="UP000236161">
    <property type="component" value="Unassembled WGS sequence"/>
</dbReference>
<accession>A0A2I0BFS6</accession>
<dbReference type="OrthoDB" id="4951845at2759"/>
<dbReference type="PANTHER" id="PTHR44548:SF4">
    <property type="entry name" value="S-TRANSFERASE, PUTATIVE-RELATED"/>
    <property type="match status" value="1"/>
</dbReference>
<organism evidence="2 3">
    <name type="scientific">Apostasia shenzhenica</name>
    <dbReference type="NCBI Taxonomy" id="1088818"/>
    <lineage>
        <taxon>Eukaryota</taxon>
        <taxon>Viridiplantae</taxon>
        <taxon>Streptophyta</taxon>
        <taxon>Embryophyta</taxon>
        <taxon>Tracheophyta</taxon>
        <taxon>Spermatophyta</taxon>
        <taxon>Magnoliopsida</taxon>
        <taxon>Liliopsida</taxon>
        <taxon>Asparagales</taxon>
        <taxon>Orchidaceae</taxon>
        <taxon>Apostasioideae</taxon>
        <taxon>Apostasia</taxon>
    </lineage>
</organism>
<dbReference type="PANTHER" id="PTHR44548">
    <property type="entry name" value="GST N-TERMINAL DOMAIN-CONTAINING PROTEIN"/>
    <property type="match status" value="1"/>
</dbReference>
<evidence type="ECO:0000313" key="3">
    <source>
        <dbReference type="Proteomes" id="UP000236161"/>
    </source>
</evidence>
<dbReference type="STRING" id="1088818.A0A2I0BFS6"/>
<gene>
    <name evidence="2" type="primary">GSTU10</name>
    <name evidence="2" type="ORF">AXF42_Ash003294</name>
</gene>
<dbReference type="PROSITE" id="PS50404">
    <property type="entry name" value="GST_NTER"/>
    <property type="match status" value="1"/>
</dbReference>
<keyword evidence="3" id="KW-1185">Reference proteome</keyword>
<dbReference type="InterPro" id="IPR004045">
    <property type="entry name" value="Glutathione_S-Trfase_N"/>
</dbReference>
<dbReference type="AlphaFoldDB" id="A0A2I0BFS6"/>
<proteinExistence type="predicted"/>
<dbReference type="InterPro" id="IPR036249">
    <property type="entry name" value="Thioredoxin-like_sf"/>
</dbReference>
<dbReference type="EMBL" id="KZ451885">
    <property type="protein sequence ID" value="PKA66639.1"/>
    <property type="molecule type" value="Genomic_DNA"/>
</dbReference>
<dbReference type="EC" id="2.5.1.18" evidence="2"/>
<protein>
    <submittedName>
        <fullName evidence="2">Glutathione S-transferase U10</fullName>
        <ecNumber evidence="2">2.5.1.18</ecNumber>
    </submittedName>
</protein>
<keyword evidence="2" id="KW-0808">Transferase</keyword>
<dbReference type="Pfam" id="PF02798">
    <property type="entry name" value="GST_N"/>
    <property type="match status" value="1"/>
</dbReference>
<evidence type="ECO:0000313" key="2">
    <source>
        <dbReference type="EMBL" id="PKA66639.1"/>
    </source>
</evidence>
<reference evidence="2 3" key="1">
    <citation type="journal article" date="2017" name="Nature">
        <title>The Apostasia genome and the evolution of orchids.</title>
        <authorList>
            <person name="Zhang G.Q."/>
            <person name="Liu K.W."/>
            <person name="Li Z."/>
            <person name="Lohaus R."/>
            <person name="Hsiao Y.Y."/>
            <person name="Niu S.C."/>
            <person name="Wang J.Y."/>
            <person name="Lin Y.C."/>
            <person name="Xu Q."/>
            <person name="Chen L.J."/>
            <person name="Yoshida K."/>
            <person name="Fujiwara S."/>
            <person name="Wang Z.W."/>
            <person name="Zhang Y.Q."/>
            <person name="Mitsuda N."/>
            <person name="Wang M."/>
            <person name="Liu G.H."/>
            <person name="Pecoraro L."/>
            <person name="Huang H.X."/>
            <person name="Xiao X.J."/>
            <person name="Lin M."/>
            <person name="Wu X.Y."/>
            <person name="Wu W.L."/>
            <person name="Chen Y.Y."/>
            <person name="Chang S.B."/>
            <person name="Sakamoto S."/>
            <person name="Ohme-Takagi M."/>
            <person name="Yagi M."/>
            <person name="Zeng S.J."/>
            <person name="Shen C.Y."/>
            <person name="Yeh C.M."/>
            <person name="Luo Y.B."/>
            <person name="Tsai W.C."/>
            <person name="Van de Peer Y."/>
            <person name="Liu Z.J."/>
        </authorList>
    </citation>
    <scope>NUCLEOTIDE SEQUENCE [LARGE SCALE GENOMIC DNA]</scope>
    <source>
        <strain evidence="3">cv. Shenzhen</strain>
        <tissue evidence="2">Stem</tissue>
    </source>
</reference>